<evidence type="ECO:0000313" key="2">
    <source>
        <dbReference type="EMBL" id="CCD49661.1"/>
    </source>
</evidence>
<dbReference type="InParanoid" id="G2YD13"/>
<accession>G2YD13</accession>
<gene>
    <name evidence="2" type="ORF">BofuT4_P093690.1</name>
</gene>
<sequence length="55" mass="6142">MVFQIIHLCVLILVMNEAWAGKRMMCSILCSTPSDSVQGSSVYRAINGSFYSLNR</sequence>
<evidence type="ECO:0000313" key="3">
    <source>
        <dbReference type="Proteomes" id="UP000008177"/>
    </source>
</evidence>
<evidence type="ECO:0000256" key="1">
    <source>
        <dbReference type="SAM" id="SignalP"/>
    </source>
</evidence>
<dbReference type="Proteomes" id="UP000008177">
    <property type="component" value="Unplaced contigs"/>
</dbReference>
<dbReference type="HOGENOM" id="CLU_3032102_0_0_1"/>
<name>G2YD13_BOTF4</name>
<keyword evidence="1" id="KW-0732">Signal</keyword>
<dbReference type="EMBL" id="FQ790321">
    <property type="protein sequence ID" value="CCD49661.1"/>
    <property type="molecule type" value="Genomic_DNA"/>
</dbReference>
<reference evidence="3" key="1">
    <citation type="journal article" date="2011" name="PLoS Genet.">
        <title>Genomic analysis of the necrotrophic fungal pathogens Sclerotinia sclerotiorum and Botrytis cinerea.</title>
        <authorList>
            <person name="Amselem J."/>
            <person name="Cuomo C.A."/>
            <person name="van Kan J.A."/>
            <person name="Viaud M."/>
            <person name="Benito E.P."/>
            <person name="Couloux A."/>
            <person name="Coutinho P.M."/>
            <person name="de Vries R.P."/>
            <person name="Dyer P.S."/>
            <person name="Fillinger S."/>
            <person name="Fournier E."/>
            <person name="Gout L."/>
            <person name="Hahn M."/>
            <person name="Kohn L."/>
            <person name="Lapalu N."/>
            <person name="Plummer K.M."/>
            <person name="Pradier J.M."/>
            <person name="Quevillon E."/>
            <person name="Sharon A."/>
            <person name="Simon A."/>
            <person name="ten Have A."/>
            <person name="Tudzynski B."/>
            <person name="Tudzynski P."/>
            <person name="Wincker P."/>
            <person name="Andrew M."/>
            <person name="Anthouard V."/>
            <person name="Beever R.E."/>
            <person name="Beffa R."/>
            <person name="Benoit I."/>
            <person name="Bouzid O."/>
            <person name="Brault B."/>
            <person name="Chen Z."/>
            <person name="Choquer M."/>
            <person name="Collemare J."/>
            <person name="Cotton P."/>
            <person name="Danchin E.G."/>
            <person name="Da Silva C."/>
            <person name="Gautier A."/>
            <person name="Giraud C."/>
            <person name="Giraud T."/>
            <person name="Gonzalez C."/>
            <person name="Grossetete S."/>
            <person name="Guldener U."/>
            <person name="Henrissat B."/>
            <person name="Howlett B.J."/>
            <person name="Kodira C."/>
            <person name="Kretschmer M."/>
            <person name="Lappartient A."/>
            <person name="Leroch M."/>
            <person name="Levis C."/>
            <person name="Mauceli E."/>
            <person name="Neuveglise C."/>
            <person name="Oeser B."/>
            <person name="Pearson M."/>
            <person name="Poulain J."/>
            <person name="Poussereau N."/>
            <person name="Quesneville H."/>
            <person name="Rascle C."/>
            <person name="Schumacher J."/>
            <person name="Segurens B."/>
            <person name="Sexton A."/>
            <person name="Silva E."/>
            <person name="Sirven C."/>
            <person name="Soanes D.M."/>
            <person name="Talbot N.J."/>
            <person name="Templeton M."/>
            <person name="Yandava C."/>
            <person name="Yarden O."/>
            <person name="Zeng Q."/>
            <person name="Rollins J.A."/>
            <person name="Lebrun M.H."/>
            <person name="Dickman M."/>
        </authorList>
    </citation>
    <scope>NUCLEOTIDE SEQUENCE [LARGE SCALE GENOMIC DNA]</scope>
    <source>
        <strain evidence="3">T4</strain>
    </source>
</reference>
<feature type="chain" id="PRO_5003440405" evidence="1">
    <location>
        <begin position="21"/>
        <end position="55"/>
    </location>
</feature>
<proteinExistence type="predicted"/>
<dbReference type="AlphaFoldDB" id="G2YD13"/>
<organism evidence="2 3">
    <name type="scientific">Botryotinia fuckeliana (strain T4)</name>
    <name type="common">Noble rot fungus</name>
    <name type="synonym">Botrytis cinerea</name>
    <dbReference type="NCBI Taxonomy" id="999810"/>
    <lineage>
        <taxon>Eukaryota</taxon>
        <taxon>Fungi</taxon>
        <taxon>Dikarya</taxon>
        <taxon>Ascomycota</taxon>
        <taxon>Pezizomycotina</taxon>
        <taxon>Leotiomycetes</taxon>
        <taxon>Helotiales</taxon>
        <taxon>Sclerotiniaceae</taxon>
        <taxon>Botrytis</taxon>
    </lineage>
</organism>
<feature type="signal peptide" evidence="1">
    <location>
        <begin position="1"/>
        <end position="20"/>
    </location>
</feature>
<protein>
    <submittedName>
        <fullName evidence="2">Uncharacterized protein</fullName>
    </submittedName>
</protein>